<evidence type="ECO:0000259" key="8">
    <source>
        <dbReference type="PROSITE" id="PS51455"/>
    </source>
</evidence>
<evidence type="ECO:0000256" key="6">
    <source>
        <dbReference type="PROSITE-ProRule" id="PRU00781"/>
    </source>
</evidence>
<evidence type="ECO:0000313" key="10">
    <source>
        <dbReference type="Proteomes" id="UP000019132"/>
    </source>
</evidence>
<evidence type="ECO:0000313" key="9">
    <source>
        <dbReference type="EnsemblProtists" id="PYU1_T010323"/>
    </source>
</evidence>
<protein>
    <recommendedName>
        <fullName evidence="1">1-phosphatidylinositol-3-phosphate 5-kinase</fullName>
        <ecNumber evidence="1">2.7.1.150</ecNumber>
    </recommendedName>
</protein>
<evidence type="ECO:0000256" key="5">
    <source>
        <dbReference type="ARBA" id="ARBA00022840"/>
    </source>
</evidence>
<dbReference type="EMBL" id="GL376602">
    <property type="status" value="NOT_ANNOTATED_CDS"/>
    <property type="molecule type" value="Genomic_DNA"/>
</dbReference>
<organism evidence="9 10">
    <name type="scientific">Globisporangium ultimum (strain ATCC 200006 / CBS 805.95 / DAOM BR144)</name>
    <name type="common">Pythium ultimum</name>
    <dbReference type="NCBI Taxonomy" id="431595"/>
    <lineage>
        <taxon>Eukaryota</taxon>
        <taxon>Sar</taxon>
        <taxon>Stramenopiles</taxon>
        <taxon>Oomycota</taxon>
        <taxon>Peronosporomycetes</taxon>
        <taxon>Pythiales</taxon>
        <taxon>Pythiaceae</taxon>
        <taxon>Globisporangium</taxon>
    </lineage>
</organism>
<keyword evidence="2 6" id="KW-0808">Transferase</keyword>
<dbReference type="GO" id="GO:0000285">
    <property type="term" value="F:1-phosphatidylinositol-3-phosphate 5-kinase activity"/>
    <property type="evidence" value="ECO:0007669"/>
    <property type="project" value="UniProtKB-EC"/>
</dbReference>
<dbReference type="PANTHER" id="PTHR45748">
    <property type="entry name" value="1-PHOSPHATIDYLINOSITOL 3-PHOSPHATE 5-KINASE-RELATED"/>
    <property type="match status" value="1"/>
</dbReference>
<dbReference type="InterPro" id="IPR002423">
    <property type="entry name" value="Cpn60/GroEL/TCP-1"/>
</dbReference>
<dbReference type="CDD" id="cd17300">
    <property type="entry name" value="PIPKc_PIKfyve"/>
    <property type="match status" value="1"/>
</dbReference>
<name>K3WZC4_GLOUD</name>
<reference evidence="9" key="3">
    <citation type="submission" date="2015-02" db="UniProtKB">
        <authorList>
            <consortium name="EnsemblProtists"/>
        </authorList>
    </citation>
    <scope>IDENTIFICATION</scope>
    <source>
        <strain evidence="9">DAOM BR144</strain>
    </source>
</reference>
<dbReference type="FunFam" id="3.50.7.10:FF:000007">
    <property type="entry name" value="1-phosphatidylinositol 3-phosphate 5-kinase isoform X1"/>
    <property type="match status" value="1"/>
</dbReference>
<dbReference type="Gene3D" id="3.30.800.10">
    <property type="entry name" value="Phosphatidylinositol Phosphate Kinase II Beta"/>
    <property type="match status" value="1"/>
</dbReference>
<dbReference type="GO" id="GO:0010008">
    <property type="term" value="C:endosome membrane"/>
    <property type="evidence" value="ECO:0007669"/>
    <property type="project" value="TreeGrafter"/>
</dbReference>
<dbReference type="InterPro" id="IPR044769">
    <property type="entry name" value="PIKfyve_PIPKc"/>
</dbReference>
<keyword evidence="4 6" id="KW-0418">Kinase</keyword>
<dbReference type="InParanoid" id="K3WZC4"/>
<dbReference type="VEuPathDB" id="FungiDB:PYU1_G010303"/>
<dbReference type="SUPFAM" id="SSF52029">
    <property type="entry name" value="GroEL apical domain-like"/>
    <property type="match status" value="1"/>
</dbReference>
<dbReference type="SMART" id="SM00330">
    <property type="entry name" value="PIPKc"/>
    <property type="match status" value="1"/>
</dbReference>
<dbReference type="InterPro" id="IPR002498">
    <property type="entry name" value="PInositol-4-P-4/5-kinase_core"/>
</dbReference>
<dbReference type="Proteomes" id="UP000019132">
    <property type="component" value="Unassembled WGS sequence"/>
</dbReference>
<dbReference type="Gene3D" id="3.30.810.10">
    <property type="entry name" value="2-Layer Sandwich"/>
    <property type="match status" value="1"/>
</dbReference>
<feature type="region of interest" description="Disordered" evidence="7">
    <location>
        <begin position="249"/>
        <end position="268"/>
    </location>
</feature>
<dbReference type="STRING" id="431595.K3WZC4"/>
<dbReference type="AlphaFoldDB" id="K3WZC4"/>
<keyword evidence="5 6" id="KW-0067">ATP-binding</keyword>
<dbReference type="Gene3D" id="3.50.7.10">
    <property type="entry name" value="GroEL"/>
    <property type="match status" value="1"/>
</dbReference>
<dbReference type="SUPFAM" id="SSF56104">
    <property type="entry name" value="SAICAR synthase-like"/>
    <property type="match status" value="1"/>
</dbReference>
<sequence>MMICDALKNISAACVASQDDADSYWLTTNGTETKRIRAAANGKSDVASNTSTETNGVIASNGVGARRGSNSSGSSAFEDRLVVARAPISRYDSRLDGRPAGPGSLVSTRLSRFTHSVVRLKALQIPRLSPGESVGTMFSSLDAVLGVQLALSSHRDYKACVNFVLPGSEAEVLGIQPDAVVMELAGVHAQNSKSGGSQNSPVSQQTLMLMPPQLAEKLERSNSDVSHYKQLDKVELFDKDDISDDIKANEQPEKARSSALFSIGNPNDHRWSEAKSNQFIEKSNAEALSAGASSPGSKIVTARSKALSGTFEETRFGSFVRINPFTAPLRSSEVVRPKSGSVSSYMDSGRLSVKETGMLGVIGLAENAGDDSEDVTWVMRKDESMKTMADQGRARVEEQMFHQFKNSKVLAKLSMWDQIKWMQIVSKFAHRAALSVTCEPDSGDSMDIMEYVKIKCLDGGRFQDSFYIDGVLVHKSLARKNMRSDILNPRILLIASALDFQRNKEAISSLESVAGQEVEYMHIATEKIMTLHPDIVMFSGHVHRVAEELLFKENVAVVKNARLVDLQRIARCTGASLLTSYDHVDKISDEGVIGTCKRFYVMVSDQEPKSAKRFELQKESADEFKRAFTTSKLSFANDTVRVTLRVKDLGDIKDQSDRMIRASELLRDISYRAARRLVRSNQVLMWSRSLDPSWPTLSAQYTTVPQDVWNYSFGKFLEDMFYGKSLSIDATRFPHLSQVNGSRDASLVHYFCRRGRIPTSVVAYSLCSNLYTKKVNRYIRKESINLDAPVNAVELETKTNLASQAAMVRMLRSAARNNVDHVFVDENQFQPATRFSCKSYYAMQFHALRRLYYGGDRNYVESLCHCEQWNAAGGKSGAGFLKTRDQRFIAKAIPEIELQMFLSMANEYFSYMAKTFENNLSSMLSKVLGVYKVSISNASQGEPDIKMCIIVMENLIYGRDVDFSFDLKGKMEGRYKEHNGKSALSLLLSAIVNDTAFLSSVQATDYSMLIGYDVKKQEVVACIIDYIHKYDFMKMVEHAGKRLIQEEGEITVLNPKHYRKRFCQAMTKYFMTIPSRYTKVTTVMRNLTAIKEEEENENSPPY</sequence>
<dbReference type="OMA" id="MHIATEK"/>
<dbReference type="PANTHER" id="PTHR45748:SF7">
    <property type="entry name" value="1-PHOSPHATIDYLINOSITOL 3-PHOSPHATE 5-KINASE-RELATED"/>
    <property type="match status" value="1"/>
</dbReference>
<dbReference type="InterPro" id="IPR027409">
    <property type="entry name" value="GroEL-like_apical_dom_sf"/>
</dbReference>
<dbReference type="InterPro" id="IPR027484">
    <property type="entry name" value="PInositol-4-P-5-kinase_N"/>
</dbReference>
<dbReference type="PROSITE" id="PS51455">
    <property type="entry name" value="PIPK"/>
    <property type="match status" value="1"/>
</dbReference>
<dbReference type="GO" id="GO:0046854">
    <property type="term" value="P:phosphatidylinositol phosphate biosynthetic process"/>
    <property type="evidence" value="ECO:0007669"/>
    <property type="project" value="TreeGrafter"/>
</dbReference>
<keyword evidence="10" id="KW-1185">Reference proteome</keyword>
<evidence type="ECO:0000256" key="7">
    <source>
        <dbReference type="SAM" id="MobiDB-lite"/>
    </source>
</evidence>
<reference evidence="10" key="1">
    <citation type="journal article" date="2010" name="Genome Biol.">
        <title>Genome sequence of the necrotrophic plant pathogen Pythium ultimum reveals original pathogenicity mechanisms and effector repertoire.</title>
        <authorList>
            <person name="Levesque C.A."/>
            <person name="Brouwer H."/>
            <person name="Cano L."/>
            <person name="Hamilton J.P."/>
            <person name="Holt C."/>
            <person name="Huitema E."/>
            <person name="Raffaele S."/>
            <person name="Robideau G.P."/>
            <person name="Thines M."/>
            <person name="Win J."/>
            <person name="Zerillo M.M."/>
            <person name="Beakes G.W."/>
            <person name="Boore J.L."/>
            <person name="Busam D."/>
            <person name="Dumas B."/>
            <person name="Ferriera S."/>
            <person name="Fuerstenberg S.I."/>
            <person name="Gachon C.M."/>
            <person name="Gaulin E."/>
            <person name="Govers F."/>
            <person name="Grenville-Briggs L."/>
            <person name="Horner N."/>
            <person name="Hostetler J."/>
            <person name="Jiang R.H."/>
            <person name="Johnson J."/>
            <person name="Krajaejun T."/>
            <person name="Lin H."/>
            <person name="Meijer H.J."/>
            <person name="Moore B."/>
            <person name="Morris P."/>
            <person name="Phuntmart V."/>
            <person name="Puiu D."/>
            <person name="Shetty J."/>
            <person name="Stajich J.E."/>
            <person name="Tripathy S."/>
            <person name="Wawra S."/>
            <person name="van West P."/>
            <person name="Whitty B.R."/>
            <person name="Coutinho P.M."/>
            <person name="Henrissat B."/>
            <person name="Martin F."/>
            <person name="Thomas P.D."/>
            <person name="Tyler B.M."/>
            <person name="De Vries R.P."/>
            <person name="Kamoun S."/>
            <person name="Yandell M."/>
            <person name="Tisserat N."/>
            <person name="Buell C.R."/>
        </authorList>
    </citation>
    <scope>NUCLEOTIDE SEQUENCE</scope>
    <source>
        <strain evidence="10">DAOM:BR144</strain>
    </source>
</reference>
<dbReference type="GO" id="GO:0005524">
    <property type="term" value="F:ATP binding"/>
    <property type="evidence" value="ECO:0007669"/>
    <property type="project" value="UniProtKB-UniRule"/>
</dbReference>
<dbReference type="EC" id="2.7.1.150" evidence="1"/>
<reference evidence="10" key="2">
    <citation type="submission" date="2010-04" db="EMBL/GenBank/DDBJ databases">
        <authorList>
            <person name="Buell R."/>
            <person name="Hamilton J."/>
            <person name="Hostetler J."/>
        </authorList>
    </citation>
    <scope>NUCLEOTIDE SEQUENCE [LARGE SCALE GENOMIC DNA]</scope>
    <source>
        <strain evidence="10">DAOM:BR144</strain>
    </source>
</reference>
<accession>K3WZC4</accession>
<dbReference type="Pfam" id="PF00118">
    <property type="entry name" value="Cpn60_TCP1"/>
    <property type="match status" value="1"/>
</dbReference>
<keyword evidence="3 6" id="KW-0547">Nucleotide-binding</keyword>
<dbReference type="EnsemblProtists" id="PYU1_T010323">
    <property type="protein sequence ID" value="PYU1_T010323"/>
    <property type="gene ID" value="PYU1_G010303"/>
</dbReference>
<dbReference type="eggNOG" id="KOG0230">
    <property type="taxonomic scope" value="Eukaryota"/>
</dbReference>
<evidence type="ECO:0000256" key="1">
    <source>
        <dbReference type="ARBA" id="ARBA00012009"/>
    </source>
</evidence>
<feature type="domain" description="PIPK" evidence="8">
    <location>
        <begin position="776"/>
        <end position="1070"/>
    </location>
</feature>
<dbReference type="Pfam" id="PF01504">
    <property type="entry name" value="PIP5K"/>
    <property type="match status" value="2"/>
</dbReference>
<proteinExistence type="predicted"/>
<dbReference type="HOGENOM" id="CLU_283067_0_0_1"/>
<evidence type="ECO:0000256" key="2">
    <source>
        <dbReference type="ARBA" id="ARBA00022679"/>
    </source>
</evidence>
<evidence type="ECO:0000256" key="4">
    <source>
        <dbReference type="ARBA" id="ARBA00022777"/>
    </source>
</evidence>
<evidence type="ECO:0000256" key="3">
    <source>
        <dbReference type="ARBA" id="ARBA00022741"/>
    </source>
</evidence>
<dbReference type="InterPro" id="IPR027483">
    <property type="entry name" value="PInositol-4-P-4/5-kinase_C_sf"/>
</dbReference>